<gene>
    <name evidence="6" type="ORF">H3Z74_19975</name>
</gene>
<evidence type="ECO:0000313" key="7">
    <source>
        <dbReference type="Proteomes" id="UP000516148"/>
    </source>
</evidence>
<dbReference type="PROSITE" id="PS51891">
    <property type="entry name" value="CENP_V_GFA"/>
    <property type="match status" value="1"/>
</dbReference>
<dbReference type="EMBL" id="CP061038">
    <property type="protein sequence ID" value="QNQ12134.1"/>
    <property type="molecule type" value="Genomic_DNA"/>
</dbReference>
<dbReference type="KEGG" id="spap:H3Z74_19975"/>
<dbReference type="PANTHER" id="PTHR33337:SF40">
    <property type="entry name" value="CENP-V_GFA DOMAIN-CONTAINING PROTEIN-RELATED"/>
    <property type="match status" value="1"/>
</dbReference>
<comment type="similarity">
    <text evidence="1">Belongs to the Gfa family.</text>
</comment>
<name>A0A7H0LR31_9SPHN</name>
<dbReference type="Gene3D" id="3.90.1590.10">
    <property type="entry name" value="glutathione-dependent formaldehyde- activating enzyme (gfa)"/>
    <property type="match status" value="1"/>
</dbReference>
<keyword evidence="3" id="KW-0862">Zinc</keyword>
<evidence type="ECO:0000256" key="4">
    <source>
        <dbReference type="ARBA" id="ARBA00023239"/>
    </source>
</evidence>
<accession>A0A7H0LR31</accession>
<evidence type="ECO:0000313" key="6">
    <source>
        <dbReference type="EMBL" id="QNQ12134.1"/>
    </source>
</evidence>
<reference evidence="6 7" key="1">
    <citation type="submission" date="2020-09" db="EMBL/GenBank/DDBJ databases">
        <title>Sphingomonas sp., a new species isolated from pork steak.</title>
        <authorList>
            <person name="Heidler von Heilborn D."/>
        </authorList>
    </citation>
    <scope>NUCLEOTIDE SEQUENCE [LARGE SCALE GENOMIC DNA]</scope>
    <source>
        <strain evidence="7">S8-3T</strain>
    </source>
</reference>
<sequence length="139" mass="15277">MISRTASCHCGQLDLTCAGDPRKISMCHCVQCQRRTGSLFSVAVFYARDQVTIDTGTTHSFERQSASGFPVAFHFCPQCGSNLFWEPARMPHLIGVAAGAFADPGFPPPEQAVWMKESHPWLILPDRIAAFDTNPPPRA</sequence>
<dbReference type="PANTHER" id="PTHR33337">
    <property type="entry name" value="GFA DOMAIN-CONTAINING PROTEIN"/>
    <property type="match status" value="1"/>
</dbReference>
<dbReference type="Pfam" id="PF04828">
    <property type="entry name" value="GFA"/>
    <property type="match status" value="1"/>
</dbReference>
<protein>
    <submittedName>
        <fullName evidence="6">GFA family protein</fullName>
    </submittedName>
</protein>
<evidence type="ECO:0000256" key="3">
    <source>
        <dbReference type="ARBA" id="ARBA00022833"/>
    </source>
</evidence>
<keyword evidence="2" id="KW-0479">Metal-binding</keyword>
<dbReference type="SUPFAM" id="SSF51316">
    <property type="entry name" value="Mss4-like"/>
    <property type="match status" value="1"/>
</dbReference>
<dbReference type="InterPro" id="IPR011057">
    <property type="entry name" value="Mss4-like_sf"/>
</dbReference>
<dbReference type="Proteomes" id="UP000516148">
    <property type="component" value="Chromosome"/>
</dbReference>
<dbReference type="AlphaFoldDB" id="A0A7H0LR31"/>
<dbReference type="GO" id="GO:0046872">
    <property type="term" value="F:metal ion binding"/>
    <property type="evidence" value="ECO:0007669"/>
    <property type="project" value="UniProtKB-KW"/>
</dbReference>
<keyword evidence="4" id="KW-0456">Lyase</keyword>
<organism evidence="6 7">
    <name type="scientific">Sphingomonas alpina</name>
    <dbReference type="NCBI Taxonomy" id="653931"/>
    <lineage>
        <taxon>Bacteria</taxon>
        <taxon>Pseudomonadati</taxon>
        <taxon>Pseudomonadota</taxon>
        <taxon>Alphaproteobacteria</taxon>
        <taxon>Sphingomonadales</taxon>
        <taxon>Sphingomonadaceae</taxon>
        <taxon>Sphingomonas</taxon>
    </lineage>
</organism>
<proteinExistence type="inferred from homology"/>
<keyword evidence="7" id="KW-1185">Reference proteome</keyword>
<dbReference type="InterPro" id="IPR006913">
    <property type="entry name" value="CENP-V/GFA"/>
</dbReference>
<evidence type="ECO:0000256" key="1">
    <source>
        <dbReference type="ARBA" id="ARBA00005495"/>
    </source>
</evidence>
<evidence type="ECO:0000256" key="2">
    <source>
        <dbReference type="ARBA" id="ARBA00022723"/>
    </source>
</evidence>
<feature type="domain" description="CENP-V/GFA" evidence="5">
    <location>
        <begin position="4"/>
        <end position="110"/>
    </location>
</feature>
<dbReference type="GO" id="GO:0016846">
    <property type="term" value="F:carbon-sulfur lyase activity"/>
    <property type="evidence" value="ECO:0007669"/>
    <property type="project" value="InterPro"/>
</dbReference>
<evidence type="ECO:0000259" key="5">
    <source>
        <dbReference type="PROSITE" id="PS51891"/>
    </source>
</evidence>